<organism evidence="1 2">
    <name type="scientific">Prochlorothrix hollandica PCC 9006 = CALU 1027</name>
    <dbReference type="NCBI Taxonomy" id="317619"/>
    <lineage>
        <taxon>Bacteria</taxon>
        <taxon>Bacillati</taxon>
        <taxon>Cyanobacteriota</taxon>
        <taxon>Cyanophyceae</taxon>
        <taxon>Prochlorotrichales</taxon>
        <taxon>Prochlorotrichaceae</taxon>
        <taxon>Prochlorothrix</taxon>
    </lineage>
</organism>
<evidence type="ECO:0000313" key="2">
    <source>
        <dbReference type="Proteomes" id="UP000034681"/>
    </source>
</evidence>
<dbReference type="EMBL" id="AJTX02000004">
    <property type="protein sequence ID" value="KKJ00444.1"/>
    <property type="molecule type" value="Genomic_DNA"/>
</dbReference>
<comment type="caution">
    <text evidence="1">The sequence shown here is derived from an EMBL/GenBank/DDBJ whole genome shotgun (WGS) entry which is preliminary data.</text>
</comment>
<sequence length="62" mass="6845">MDLKEQEIDVKDIDHLGIIAQGKRKKREGVICYSNPKSVVGISMAETLGVVCPLRGHTTRPI</sequence>
<keyword evidence="2" id="KW-1185">Reference proteome</keyword>
<proteinExistence type="predicted"/>
<dbReference type="AlphaFoldDB" id="A0A0M2Q0H3"/>
<reference evidence="1" key="1">
    <citation type="submission" date="2012-04" db="EMBL/GenBank/DDBJ databases">
        <authorList>
            <person name="Borisov I.G."/>
            <person name="Ivanikova N.V."/>
            <person name="Pinevich A.V."/>
        </authorList>
    </citation>
    <scope>NUCLEOTIDE SEQUENCE [LARGE SCALE GENOMIC DNA]</scope>
    <source>
        <strain evidence="1">CALU 1027</strain>
    </source>
</reference>
<dbReference type="eggNOG" id="COG0286">
    <property type="taxonomic scope" value="Bacteria"/>
</dbReference>
<dbReference type="Proteomes" id="UP000034681">
    <property type="component" value="Unassembled WGS sequence"/>
</dbReference>
<accession>A0A0M2Q0H3</accession>
<name>A0A0M2Q0H3_PROHO</name>
<gene>
    <name evidence="1" type="ORF">PROH_12510</name>
</gene>
<protein>
    <submittedName>
        <fullName evidence="1">Uncharacterized protein</fullName>
    </submittedName>
</protein>
<evidence type="ECO:0000313" key="1">
    <source>
        <dbReference type="EMBL" id="KKJ00444.1"/>
    </source>
</evidence>